<protein>
    <submittedName>
        <fullName evidence="1">Exosome subunit</fullName>
    </submittedName>
</protein>
<sequence>MSSPVIQYITLRANVHSTEVEERVKQALNFFLDGMGIDDKKGIIETTKAEGHFGNPISICSVNVKKRSKCKNFIPFLRHNLETKYLEELRNEIKYRLDEDQTLHLRFDKQAAFTGQAKPSSSSDAIIVKIKITTYPKNWECAREFLEDMCGEV</sequence>
<evidence type="ECO:0000313" key="1">
    <source>
        <dbReference type="EMBL" id="RQD90867.1"/>
    </source>
</evidence>
<dbReference type="PANTHER" id="PTHR38816:SF1">
    <property type="entry name" value="EXOSOME SUBUNIT"/>
    <property type="match status" value="1"/>
</dbReference>
<evidence type="ECO:0000313" key="2">
    <source>
        <dbReference type="Proteomes" id="UP000284763"/>
    </source>
</evidence>
<name>A0A3R8CDV3_9EURY</name>
<reference evidence="1 2" key="1">
    <citation type="submission" date="2018-08" db="EMBL/GenBank/DDBJ databases">
        <title>The metabolism and importance of syntrophic acetate oxidation coupled to methane or sulfide production in haloalkaline environments.</title>
        <authorList>
            <person name="Timmers P.H.A."/>
            <person name="Vavourakis C.D."/>
            <person name="Sorokin D.Y."/>
            <person name="Sinninghe Damste J.S."/>
            <person name="Muyzer G."/>
            <person name="Stams A.J.M."/>
            <person name="Plugge C.M."/>
        </authorList>
    </citation>
    <scope>NUCLEOTIDE SEQUENCE [LARGE SCALE GENOMIC DNA]</scope>
    <source>
        <strain evidence="1">MSAO_Arc3</strain>
    </source>
</reference>
<dbReference type="Proteomes" id="UP000284763">
    <property type="component" value="Unassembled WGS sequence"/>
</dbReference>
<dbReference type="PANTHER" id="PTHR38816">
    <property type="entry name" value="EXOSOME SUBUNIT, DUF54 FAMILY-RELATED"/>
    <property type="match status" value="1"/>
</dbReference>
<accession>A0A3R8CDV3</accession>
<dbReference type="Pfam" id="PF01877">
    <property type="entry name" value="RNA_binding"/>
    <property type="match status" value="1"/>
</dbReference>
<dbReference type="InterPro" id="IPR002739">
    <property type="entry name" value="PAB1135-like"/>
</dbReference>
<proteinExistence type="predicted"/>
<dbReference type="InterPro" id="IPR022803">
    <property type="entry name" value="Ribosomal_uL5_dom_sf"/>
</dbReference>
<dbReference type="SUPFAM" id="SSF55282">
    <property type="entry name" value="RL5-like"/>
    <property type="match status" value="1"/>
</dbReference>
<gene>
    <name evidence="1" type="ORF">D5R95_01470</name>
</gene>
<dbReference type="Gene3D" id="3.30.1440.10">
    <property type="match status" value="1"/>
</dbReference>
<dbReference type="AlphaFoldDB" id="A0A3R8CDV3"/>
<comment type="caution">
    <text evidence="1">The sequence shown here is derived from an EMBL/GenBank/DDBJ whole genome shotgun (WGS) entry which is preliminary data.</text>
</comment>
<organism evidence="1 2">
    <name type="scientific">Methanosalsum natronophilum</name>
    <dbReference type="NCBI Taxonomy" id="768733"/>
    <lineage>
        <taxon>Archaea</taxon>
        <taxon>Methanobacteriati</taxon>
        <taxon>Methanobacteriota</taxon>
        <taxon>Stenosarchaea group</taxon>
        <taxon>Methanomicrobia</taxon>
        <taxon>Methanosarcinales</taxon>
        <taxon>Methanosarcinaceae</taxon>
        <taxon>Methanosalsum</taxon>
    </lineage>
</organism>
<dbReference type="EMBL" id="QZAB01000103">
    <property type="protein sequence ID" value="RQD90867.1"/>
    <property type="molecule type" value="Genomic_DNA"/>
</dbReference>